<evidence type="ECO:0000313" key="1">
    <source>
        <dbReference type="EMBL" id="VEF00709.1"/>
    </source>
</evidence>
<dbReference type="RefSeq" id="WP_085416656.1">
    <property type="nucleotide sequence ID" value="NZ_CAUJPY010000033.1"/>
</dbReference>
<protein>
    <submittedName>
        <fullName evidence="1">Uncharacterized protein</fullName>
    </submittedName>
</protein>
<dbReference type="EMBL" id="LR134313">
    <property type="protein sequence ID" value="VEF00709.1"/>
    <property type="molecule type" value="Genomic_DNA"/>
</dbReference>
<gene>
    <name evidence="1" type="ORF">NCTC10296_00993</name>
</gene>
<proteinExistence type="predicted"/>
<dbReference type="AlphaFoldDB" id="A0A448D7J8"/>
<keyword evidence="2" id="KW-1185">Reference proteome</keyword>
<reference evidence="1 2" key="1">
    <citation type="submission" date="2018-12" db="EMBL/GenBank/DDBJ databases">
        <authorList>
            <consortium name="Pathogen Informatics"/>
        </authorList>
    </citation>
    <scope>NUCLEOTIDE SEQUENCE [LARGE SCALE GENOMIC DNA]</scope>
    <source>
        <strain evidence="1 2">NCTC10296</strain>
    </source>
</reference>
<dbReference type="Proteomes" id="UP000279284">
    <property type="component" value="Chromosome"/>
</dbReference>
<sequence length="80" mass="8894">MATNQKPLTVDQVTVDRVLSRYLWNSPTPPSCADMKSRMNRPNNSDREALKIDAVDYMKNGGARFASAALIKSKNLPMPV</sequence>
<evidence type="ECO:0000313" key="2">
    <source>
        <dbReference type="Proteomes" id="UP000279284"/>
    </source>
</evidence>
<accession>A0A448D7J8</accession>
<dbReference type="OrthoDB" id="8612644at2"/>
<dbReference type="KEGG" id="nci:NCTC10296_00993"/>
<organism evidence="1 2">
    <name type="scientific">Neisseria canis</name>
    <dbReference type="NCBI Taxonomy" id="493"/>
    <lineage>
        <taxon>Bacteria</taxon>
        <taxon>Pseudomonadati</taxon>
        <taxon>Pseudomonadota</taxon>
        <taxon>Betaproteobacteria</taxon>
        <taxon>Neisseriales</taxon>
        <taxon>Neisseriaceae</taxon>
        <taxon>Neisseria</taxon>
    </lineage>
</organism>
<name>A0A448D7J8_9NEIS</name>
<dbReference type="STRING" id="493.BWD07_07035"/>